<dbReference type="InterPro" id="IPR012910">
    <property type="entry name" value="Plug_dom"/>
</dbReference>
<dbReference type="Gene3D" id="2.40.170.20">
    <property type="entry name" value="TonB-dependent receptor, beta-barrel domain"/>
    <property type="match status" value="1"/>
</dbReference>
<proteinExistence type="inferred from homology"/>
<evidence type="ECO:0000256" key="9">
    <source>
        <dbReference type="RuleBase" id="RU003357"/>
    </source>
</evidence>
<evidence type="ECO:0000256" key="6">
    <source>
        <dbReference type="ARBA" id="ARBA00023136"/>
    </source>
</evidence>
<dbReference type="Gene3D" id="2.170.130.10">
    <property type="entry name" value="TonB-dependent receptor, plug domain"/>
    <property type="match status" value="1"/>
</dbReference>
<dbReference type="InterPro" id="IPR018247">
    <property type="entry name" value="EF_Hand_1_Ca_BS"/>
</dbReference>
<keyword evidence="4 8" id="KW-0812">Transmembrane</keyword>
<dbReference type="GO" id="GO:0009279">
    <property type="term" value="C:cell outer membrane"/>
    <property type="evidence" value="ECO:0007669"/>
    <property type="project" value="UniProtKB-SubCell"/>
</dbReference>
<gene>
    <name evidence="12" type="ORF">JTBM06_V1_10014</name>
</gene>
<dbReference type="PROSITE" id="PS51257">
    <property type="entry name" value="PROKAR_LIPOPROTEIN"/>
    <property type="match status" value="1"/>
</dbReference>
<keyword evidence="5 9" id="KW-0798">TonB box</keyword>
<dbReference type="CDD" id="cd01347">
    <property type="entry name" value="ligand_gated_channel"/>
    <property type="match status" value="1"/>
</dbReference>
<evidence type="ECO:0000256" key="3">
    <source>
        <dbReference type="ARBA" id="ARBA00022452"/>
    </source>
</evidence>
<evidence type="ECO:0000256" key="8">
    <source>
        <dbReference type="PROSITE-ProRule" id="PRU01360"/>
    </source>
</evidence>
<feature type="signal peptide" evidence="10">
    <location>
        <begin position="1"/>
        <end position="23"/>
    </location>
</feature>
<dbReference type="PROSITE" id="PS50222">
    <property type="entry name" value="EF_HAND_2"/>
    <property type="match status" value="1"/>
</dbReference>
<dbReference type="EMBL" id="LR633967">
    <property type="protein sequence ID" value="VUX55292.1"/>
    <property type="molecule type" value="Genomic_DNA"/>
</dbReference>
<protein>
    <submittedName>
        <fullName evidence="12">Putative TonB-dependent receptor</fullName>
    </submittedName>
</protein>
<dbReference type="GO" id="GO:0005509">
    <property type="term" value="F:calcium ion binding"/>
    <property type="evidence" value="ECO:0007669"/>
    <property type="project" value="InterPro"/>
</dbReference>
<feature type="domain" description="EF-hand" evidence="11">
    <location>
        <begin position="412"/>
        <end position="447"/>
    </location>
</feature>
<dbReference type="PROSITE" id="PS00018">
    <property type="entry name" value="EF_HAND_1"/>
    <property type="match status" value="1"/>
</dbReference>
<dbReference type="Pfam" id="PF07715">
    <property type="entry name" value="Plug"/>
    <property type="match status" value="1"/>
</dbReference>
<dbReference type="InterPro" id="IPR036942">
    <property type="entry name" value="Beta-barrel_TonB_sf"/>
</dbReference>
<evidence type="ECO:0000313" key="12">
    <source>
        <dbReference type="EMBL" id="VUX55292.1"/>
    </source>
</evidence>
<keyword evidence="3 8" id="KW-1134">Transmembrane beta strand</keyword>
<keyword evidence="2 8" id="KW-0813">Transport</keyword>
<sequence>MRIFAKTTCLIIGILGCVWQAGAQQPNDAPDVIDTILVVGSHLRGVDPEGMAPVLVLDRQAIERTGAISVAEVLQQLPMNNAGTFNDRNALSSALGGTGMSFRGLGANSVLLLINGRRATSYGFSHVTEFGGYVSFVDLNSIPIAAVERIEILKDGASALYGSEAMAGVVNIVLRKNFTGTEFEIRLGAAADGGAEEQSFNAVFGWAMPRTHVEFIATYTKREQLSWSNRAISASANHEDQGGLDQRSLAAANFSIDDVGNFGAECEERNTAHDVSGFEELRDFGVCLYDPNTEIVVPSAERAGLMAFVSHELTPDLTLHFEASYLFAEAEGRRDPAPWTGGVFPENNPWNPFGEDVDADYRFSESGSRVDVIETDNYRAVLAFEGEFGEWNWDFAALHHSATTKQYGEGYLSADRIKQALNGVDLNGDGILQQDEYWNLYSSASNPNSLALTSSLAVSTSRRSATKLTSYTFKIARDLLQMSAGNLSAAFGLEQRTDSLDDESDSFSLGSLLAATTIDPILIGFGVGIPRDQIDPFAHVEPIDFPTSPLGPTGSPSTHGSLSQTAVFGELKIPLHSRLDLQAALRYDDISDFGEDLSPRLAMRFKVSQRVRTRASWGRSFRAPSPGEMHLGPSAKLQASWDPKRCPVFPGWVIPEIAGGCVVSQFVTTIWGNPDLTSETSESVSVGIEVDVSDNHDASLDCWQVDVRDKILTAQTAWIIRHEDDLPPGTVIREDHLHDWDIADGSTNPMIMQINVLPLNFGRQKVEGCDVEFTSVWDRTNGGALQVQLLATHMASNELALDSDDPLEELAGSYGYPKNRANLNMFWNKNEWQVGLYGRWTDGFDDTVPGHTVASHTEWDTQISYSGLRAARLTLGVENLFDEAPPFSVGNSHPQGFPVQFYDMRGRFIYLRVTL</sequence>
<reference evidence="12" key="1">
    <citation type="submission" date="2019-07" db="EMBL/GenBank/DDBJ databases">
        <authorList>
            <person name="Weber M."/>
            <person name="Kostadinov I."/>
            <person name="Kostadinov D I."/>
        </authorList>
    </citation>
    <scope>NUCLEOTIDE SEQUENCE</scope>
    <source>
        <strain evidence="12">Gfbio:sag-sample-m06:053724c1-46a9-4a36-b237-ea2bf867836b</strain>
    </source>
</reference>
<comment type="subcellular location">
    <subcellularLocation>
        <location evidence="1 8">Cell outer membrane</location>
        <topology evidence="1 8">Multi-pass membrane protein</topology>
    </subcellularLocation>
</comment>
<dbReference type="InterPro" id="IPR037066">
    <property type="entry name" value="Plug_dom_sf"/>
</dbReference>
<evidence type="ECO:0000256" key="10">
    <source>
        <dbReference type="SAM" id="SignalP"/>
    </source>
</evidence>
<keyword evidence="6 8" id="KW-0472">Membrane</keyword>
<dbReference type="PROSITE" id="PS52016">
    <property type="entry name" value="TONB_DEPENDENT_REC_3"/>
    <property type="match status" value="1"/>
</dbReference>
<keyword evidence="10" id="KW-0732">Signal</keyword>
<evidence type="ECO:0000256" key="5">
    <source>
        <dbReference type="ARBA" id="ARBA00023077"/>
    </source>
</evidence>
<evidence type="ECO:0000256" key="2">
    <source>
        <dbReference type="ARBA" id="ARBA00022448"/>
    </source>
</evidence>
<evidence type="ECO:0000256" key="1">
    <source>
        <dbReference type="ARBA" id="ARBA00004571"/>
    </source>
</evidence>
<evidence type="ECO:0000256" key="4">
    <source>
        <dbReference type="ARBA" id="ARBA00022692"/>
    </source>
</evidence>
<dbReference type="AlphaFoldDB" id="A0A7D9D1K9"/>
<dbReference type="PANTHER" id="PTHR47234:SF2">
    <property type="entry name" value="TONB-DEPENDENT RECEPTOR"/>
    <property type="match status" value="1"/>
</dbReference>
<dbReference type="PANTHER" id="PTHR47234">
    <property type="match status" value="1"/>
</dbReference>
<dbReference type="SUPFAM" id="SSF56935">
    <property type="entry name" value="Porins"/>
    <property type="match status" value="1"/>
</dbReference>
<dbReference type="InterPro" id="IPR002048">
    <property type="entry name" value="EF_hand_dom"/>
</dbReference>
<accession>A0A7D9D1K9</accession>
<dbReference type="Pfam" id="PF00593">
    <property type="entry name" value="TonB_dep_Rec_b-barrel"/>
    <property type="match status" value="1"/>
</dbReference>
<evidence type="ECO:0000256" key="7">
    <source>
        <dbReference type="ARBA" id="ARBA00023237"/>
    </source>
</evidence>
<comment type="similarity">
    <text evidence="8 9">Belongs to the TonB-dependent receptor family.</text>
</comment>
<dbReference type="InterPro" id="IPR000531">
    <property type="entry name" value="Beta-barrel_TonB"/>
</dbReference>
<keyword evidence="12" id="KW-0675">Receptor</keyword>
<evidence type="ECO:0000259" key="11">
    <source>
        <dbReference type="PROSITE" id="PS50222"/>
    </source>
</evidence>
<name>A0A7D9D1K9_9GAMM</name>
<feature type="chain" id="PRO_5028109563" evidence="10">
    <location>
        <begin position="24"/>
        <end position="915"/>
    </location>
</feature>
<organism evidence="12">
    <name type="scientific">uncultured Woeseiaceae bacterium</name>
    <dbReference type="NCBI Taxonomy" id="1983305"/>
    <lineage>
        <taxon>Bacteria</taxon>
        <taxon>Pseudomonadati</taxon>
        <taxon>Pseudomonadota</taxon>
        <taxon>Gammaproteobacteria</taxon>
        <taxon>Woeseiales</taxon>
        <taxon>Woeseiaceae</taxon>
        <taxon>environmental samples</taxon>
    </lineage>
</organism>
<keyword evidence="7 8" id="KW-0998">Cell outer membrane</keyword>
<dbReference type="InterPro" id="IPR039426">
    <property type="entry name" value="TonB-dep_rcpt-like"/>
</dbReference>